<dbReference type="Pfam" id="PF13516">
    <property type="entry name" value="LRR_6"/>
    <property type="match status" value="1"/>
</dbReference>
<evidence type="ECO:0000256" key="1">
    <source>
        <dbReference type="SAM" id="Phobius"/>
    </source>
</evidence>
<dbReference type="Gene3D" id="3.80.10.10">
    <property type="entry name" value="Ribonuclease Inhibitor"/>
    <property type="match status" value="3"/>
</dbReference>
<organism evidence="2 3">
    <name type="scientific">Gimesia panareensis</name>
    <dbReference type="NCBI Taxonomy" id="2527978"/>
    <lineage>
        <taxon>Bacteria</taxon>
        <taxon>Pseudomonadati</taxon>
        <taxon>Planctomycetota</taxon>
        <taxon>Planctomycetia</taxon>
        <taxon>Planctomycetales</taxon>
        <taxon>Planctomycetaceae</taxon>
        <taxon>Gimesia</taxon>
    </lineage>
</organism>
<dbReference type="InterPro" id="IPR001611">
    <property type="entry name" value="Leu-rich_rpt"/>
</dbReference>
<dbReference type="InterPro" id="IPR032675">
    <property type="entry name" value="LRR_dom_sf"/>
</dbReference>
<keyword evidence="1" id="KW-0812">Transmembrane</keyword>
<dbReference type="AlphaFoldDB" id="A0A518FVR5"/>
<keyword evidence="1" id="KW-0472">Membrane</keyword>
<dbReference type="GO" id="GO:0019005">
    <property type="term" value="C:SCF ubiquitin ligase complex"/>
    <property type="evidence" value="ECO:0007669"/>
    <property type="project" value="TreeGrafter"/>
</dbReference>
<reference evidence="2 3" key="1">
    <citation type="submission" date="2019-02" db="EMBL/GenBank/DDBJ databases">
        <title>Deep-cultivation of Planctomycetes and their phenomic and genomic characterization uncovers novel biology.</title>
        <authorList>
            <person name="Wiegand S."/>
            <person name="Jogler M."/>
            <person name="Boedeker C."/>
            <person name="Pinto D."/>
            <person name="Vollmers J."/>
            <person name="Rivas-Marin E."/>
            <person name="Kohn T."/>
            <person name="Peeters S.H."/>
            <person name="Heuer A."/>
            <person name="Rast P."/>
            <person name="Oberbeckmann S."/>
            <person name="Bunk B."/>
            <person name="Jeske O."/>
            <person name="Meyerdierks A."/>
            <person name="Storesund J.E."/>
            <person name="Kallscheuer N."/>
            <person name="Luecker S."/>
            <person name="Lage O.M."/>
            <person name="Pohl T."/>
            <person name="Merkel B.J."/>
            <person name="Hornburger P."/>
            <person name="Mueller R.-W."/>
            <person name="Bruemmer F."/>
            <person name="Labrenz M."/>
            <person name="Spormann A.M."/>
            <person name="Op den Camp H."/>
            <person name="Overmann J."/>
            <person name="Amann R."/>
            <person name="Jetten M.S.M."/>
            <person name="Mascher T."/>
            <person name="Medema M.H."/>
            <person name="Devos D.P."/>
            <person name="Kaster A.-K."/>
            <person name="Ovreas L."/>
            <person name="Rohde M."/>
            <person name="Galperin M.Y."/>
            <person name="Jogler C."/>
        </authorList>
    </citation>
    <scope>NUCLEOTIDE SEQUENCE [LARGE SCALE GENOMIC DNA]</scope>
    <source>
        <strain evidence="2 3">Pan153</strain>
    </source>
</reference>
<evidence type="ECO:0000313" key="2">
    <source>
        <dbReference type="EMBL" id="QDV20434.1"/>
    </source>
</evidence>
<proteinExistence type="predicted"/>
<sequence>MLNQHATKAPRDNSHTTWSWFNFRFLLTLLLLAILIYLTPILLSRWRSKVLVDSIRSHGGRVLFSHGYCPNGYCLAWYPELEPFTETISYILIPSEGKFQVTDEFIESFGQQPFLMELALGDKENPTTLTDRSLDTLCHFPLKILHISGGSISDAGLQKFKDCSSLYLLVLKNQKITGELFDCAPSEFPQLTGLTLSGSPVTDKGLMKLSALHRLEHIDLSRTRVTGQGLRHLSRFKKLTALTINQMNFSPEEMKSVSELELLDGLYMSGNSYHDQHVAQVAHLELLTDLQLDDTRVTDAGLIPLTNLKHLEHLFLNNTEITDAGIKHLIDCPSLRELELSNTKITVKVLESLRQMPQLKVVYAYDTQLSTGDYYTLKEDGFVIHIKREPRGIECSF</sequence>
<accession>A0A518FVR5</accession>
<dbReference type="GO" id="GO:0031146">
    <property type="term" value="P:SCF-dependent proteasomal ubiquitin-dependent protein catabolic process"/>
    <property type="evidence" value="ECO:0007669"/>
    <property type="project" value="TreeGrafter"/>
</dbReference>
<dbReference type="PANTHER" id="PTHR13318">
    <property type="entry name" value="PARTNER OF PAIRED, ISOFORM B-RELATED"/>
    <property type="match status" value="1"/>
</dbReference>
<dbReference type="PANTHER" id="PTHR13318:SF190">
    <property type="entry name" value="PARTNER OF PAIRED, ISOFORM B"/>
    <property type="match status" value="1"/>
</dbReference>
<dbReference type="SUPFAM" id="SSF52047">
    <property type="entry name" value="RNI-like"/>
    <property type="match status" value="1"/>
</dbReference>
<feature type="transmembrane region" description="Helical" evidence="1">
    <location>
        <begin position="20"/>
        <end position="43"/>
    </location>
</feature>
<dbReference type="EMBL" id="CP036317">
    <property type="protein sequence ID" value="QDV20434.1"/>
    <property type="molecule type" value="Genomic_DNA"/>
</dbReference>
<dbReference type="Pfam" id="PF13855">
    <property type="entry name" value="LRR_8"/>
    <property type="match status" value="1"/>
</dbReference>
<dbReference type="RefSeq" id="WP_145458614.1">
    <property type="nucleotide sequence ID" value="NZ_CP036317.1"/>
</dbReference>
<protein>
    <submittedName>
        <fullName evidence="2">Leucine Rich repeats (2 copies)</fullName>
    </submittedName>
</protein>
<evidence type="ECO:0000313" key="3">
    <source>
        <dbReference type="Proteomes" id="UP000320839"/>
    </source>
</evidence>
<keyword evidence="1" id="KW-1133">Transmembrane helix</keyword>
<dbReference type="OrthoDB" id="292020at2"/>
<gene>
    <name evidence="2" type="ORF">Pan153_51090</name>
</gene>
<dbReference type="Proteomes" id="UP000320839">
    <property type="component" value="Chromosome"/>
</dbReference>
<name>A0A518FVR5_9PLAN</name>